<keyword evidence="7 8" id="KW-0472">Membrane</keyword>
<feature type="transmembrane region" description="Helical" evidence="8">
    <location>
        <begin position="39"/>
        <end position="62"/>
    </location>
</feature>
<keyword evidence="5 8" id="KW-0812">Transmembrane</keyword>
<proteinExistence type="predicted"/>
<evidence type="ECO:0000256" key="7">
    <source>
        <dbReference type="ARBA" id="ARBA00023136"/>
    </source>
</evidence>
<feature type="transmembrane region" description="Helical" evidence="8">
    <location>
        <begin position="124"/>
        <end position="144"/>
    </location>
</feature>
<dbReference type="Pfam" id="PF03222">
    <property type="entry name" value="Trp_Tyr_perm"/>
    <property type="match status" value="1"/>
</dbReference>
<evidence type="ECO:0000313" key="10">
    <source>
        <dbReference type="Proteomes" id="UP000230292"/>
    </source>
</evidence>
<dbReference type="PANTHER" id="PTHR32195:SF26">
    <property type="entry name" value="TRYPTOPHAN OR TYROSINE TRANSPORTER PROTEIN"/>
    <property type="match status" value="1"/>
</dbReference>
<feature type="transmembrane region" description="Helical" evidence="8">
    <location>
        <begin position="262"/>
        <end position="285"/>
    </location>
</feature>
<feature type="transmembrane region" description="Helical" evidence="8">
    <location>
        <begin position="151"/>
        <end position="172"/>
    </location>
</feature>
<comment type="subcellular location">
    <subcellularLocation>
        <location evidence="1">Cell inner membrane</location>
        <topology evidence="1">Multi-pass membrane protein</topology>
    </subcellularLocation>
</comment>
<dbReference type="Proteomes" id="UP000230292">
    <property type="component" value="Unassembled WGS sequence"/>
</dbReference>
<comment type="caution">
    <text evidence="9">The sequence shown here is derived from an EMBL/GenBank/DDBJ whole genome shotgun (WGS) entry which is preliminary data.</text>
</comment>
<dbReference type="EMBL" id="PFGC01000019">
    <property type="protein sequence ID" value="PIW37203.1"/>
    <property type="molecule type" value="Genomic_DNA"/>
</dbReference>
<keyword evidence="2" id="KW-0813">Transport</keyword>
<evidence type="ECO:0000256" key="8">
    <source>
        <dbReference type="SAM" id="Phobius"/>
    </source>
</evidence>
<reference evidence="9 10" key="1">
    <citation type="submission" date="2017-09" db="EMBL/GenBank/DDBJ databases">
        <title>Depth-based differentiation of microbial function through sediment-hosted aquifers and enrichment of novel symbionts in the deep terrestrial subsurface.</title>
        <authorList>
            <person name="Probst A.J."/>
            <person name="Ladd B."/>
            <person name="Jarett J.K."/>
            <person name="Geller-Mcgrath D.E."/>
            <person name="Sieber C.M."/>
            <person name="Emerson J.B."/>
            <person name="Anantharaman K."/>
            <person name="Thomas B.C."/>
            <person name="Malmstrom R."/>
            <person name="Stieglmeier M."/>
            <person name="Klingl A."/>
            <person name="Woyke T."/>
            <person name="Ryan C.M."/>
            <person name="Banfield J.F."/>
        </authorList>
    </citation>
    <scope>NUCLEOTIDE SEQUENCE [LARGE SCALE GENOMIC DNA]</scope>
    <source>
        <strain evidence="9">CG15_BIG_FIL_POST_REV_8_21_14_020_45_12</strain>
    </source>
</reference>
<evidence type="ECO:0008006" key="11">
    <source>
        <dbReference type="Google" id="ProtNLM"/>
    </source>
</evidence>
<protein>
    <recommendedName>
        <fullName evidence="11">Aromatic amino acid permease</fullName>
    </recommendedName>
</protein>
<dbReference type="InterPro" id="IPR018227">
    <property type="entry name" value="Amino_acid_transport_2"/>
</dbReference>
<feature type="transmembrane region" description="Helical" evidence="8">
    <location>
        <begin position="297"/>
        <end position="316"/>
    </location>
</feature>
<accession>A0A2M7H4Q2</accession>
<organism evidence="9 10">
    <name type="scientific">Candidatus Kerfeldbacteria bacterium CG15_BIG_FIL_POST_REV_8_21_14_020_45_12</name>
    <dbReference type="NCBI Taxonomy" id="2014247"/>
    <lineage>
        <taxon>Bacteria</taxon>
        <taxon>Candidatus Kerfeldiibacteriota</taxon>
    </lineage>
</organism>
<keyword evidence="3" id="KW-1003">Cell membrane</keyword>
<dbReference type="PANTHER" id="PTHR32195">
    <property type="entry name" value="OS07G0662800 PROTEIN"/>
    <property type="match status" value="1"/>
</dbReference>
<dbReference type="GO" id="GO:0003333">
    <property type="term" value="P:amino acid transmembrane transport"/>
    <property type="evidence" value="ECO:0007669"/>
    <property type="project" value="InterPro"/>
</dbReference>
<evidence type="ECO:0000256" key="4">
    <source>
        <dbReference type="ARBA" id="ARBA00022519"/>
    </source>
</evidence>
<evidence type="ECO:0000313" key="9">
    <source>
        <dbReference type="EMBL" id="PIW37203.1"/>
    </source>
</evidence>
<dbReference type="AlphaFoldDB" id="A0A2M7H4Q2"/>
<feature type="transmembrane region" description="Helical" evidence="8">
    <location>
        <begin position="219"/>
        <end position="242"/>
    </location>
</feature>
<name>A0A2M7H4Q2_9BACT</name>
<keyword evidence="4" id="KW-0997">Cell inner membrane</keyword>
<gene>
    <name evidence="9" type="ORF">COW24_01515</name>
</gene>
<dbReference type="Gene3D" id="1.20.1740.10">
    <property type="entry name" value="Amino acid/polyamine transporter I"/>
    <property type="match status" value="1"/>
</dbReference>
<evidence type="ECO:0000256" key="1">
    <source>
        <dbReference type="ARBA" id="ARBA00004429"/>
    </source>
</evidence>
<feature type="transmembrane region" description="Helical" evidence="8">
    <location>
        <begin position="83"/>
        <end position="104"/>
    </location>
</feature>
<evidence type="ECO:0000256" key="2">
    <source>
        <dbReference type="ARBA" id="ARBA00022448"/>
    </source>
</evidence>
<evidence type="ECO:0000256" key="5">
    <source>
        <dbReference type="ARBA" id="ARBA00022692"/>
    </source>
</evidence>
<dbReference type="GO" id="GO:0005886">
    <property type="term" value="C:plasma membrane"/>
    <property type="evidence" value="ECO:0007669"/>
    <property type="project" value="UniProtKB-SubCell"/>
</dbReference>
<keyword evidence="6 8" id="KW-1133">Transmembrane helix</keyword>
<evidence type="ECO:0000256" key="6">
    <source>
        <dbReference type="ARBA" id="ARBA00022989"/>
    </source>
</evidence>
<feature type="transmembrane region" description="Helical" evidence="8">
    <location>
        <begin position="12"/>
        <end position="33"/>
    </location>
</feature>
<feature type="transmembrane region" description="Helical" evidence="8">
    <location>
        <begin position="363"/>
        <end position="382"/>
    </location>
</feature>
<sequence>MIRGYKHTELAAVAVLIGTAVGAGLFGIPYVFAQAGITIGVINIVLIGGLVALTLTAYAQVVTRSHDIHQFLGYAKEYFGKSGQWLAIGSLIFGLYSALIAYTIEIGHLLYEVFNPWIGGSEQAYGITFWAAASLIITIGLLFIARLEELIVAGLLVSVGVLALLTVPKLSFTNLPTASLRSILLPYGVILFAFGAASIIPELRRLLAASQKLTSFPKVIWVSVLITGLLYLTFALLVVGVSGPETSENAIDGLKLLLGDKIVVAGAAIGILAMGSSFLVIGLALKQLYQYDFKLSRTIAILLTILPALFVYLAGLVSFVQVLNIAGAVTGGFQGVLIWEMYQRSKTNPNPPAFKFNFHVVGVRLFQAAYLIGVVYAVLYTVNQFV</sequence>
<evidence type="ECO:0000256" key="3">
    <source>
        <dbReference type="ARBA" id="ARBA00022475"/>
    </source>
</evidence>
<feature type="transmembrane region" description="Helical" evidence="8">
    <location>
        <begin position="184"/>
        <end position="207"/>
    </location>
</feature>